<gene>
    <name evidence="2" type="ORF">EV207_15111</name>
</gene>
<dbReference type="PANTHER" id="PTHR30383">
    <property type="entry name" value="THIOESTERASE 1/PROTEASE 1/LYSOPHOSPHOLIPASE L1"/>
    <property type="match status" value="1"/>
</dbReference>
<name>A0A4R2NHL0_9BACL</name>
<dbReference type="Gene3D" id="3.40.50.1110">
    <property type="entry name" value="SGNH hydrolase"/>
    <property type="match status" value="1"/>
</dbReference>
<sequence>MGCMVEMKIVCFGDSVTRGISFVRGRIRILKENYPALLQKKLGSEHNVINKGVFNDNSDLLLSRLDKDVLSLKPQVVLIHIGGNDCNFHWDQVESCPEEDHAAIVPLERYINNIKKMAERIKAAGAEPVLFTLVPIDPARYYKYLMTMYKSAIAHWIGLCGGIGYWHGLYNRALNEWITSSGIRSIDIRNAFKGKADLNDLINDDGIHPSAEGYSAIADIVADQLRLLKIEPVQQ</sequence>
<dbReference type="GO" id="GO:0004622">
    <property type="term" value="F:phosphatidylcholine lysophospholipase activity"/>
    <property type="evidence" value="ECO:0007669"/>
    <property type="project" value="TreeGrafter"/>
</dbReference>
<dbReference type="Pfam" id="PF13472">
    <property type="entry name" value="Lipase_GDSL_2"/>
    <property type="match status" value="1"/>
</dbReference>
<comment type="caution">
    <text evidence="2">The sequence shown here is derived from an EMBL/GenBank/DDBJ whole genome shotgun (WGS) entry which is preliminary data.</text>
</comment>
<dbReference type="InterPro" id="IPR051532">
    <property type="entry name" value="Ester_Hydrolysis_Enzymes"/>
</dbReference>
<organism evidence="2 3">
    <name type="scientific">Scopulibacillus darangshiensis</name>
    <dbReference type="NCBI Taxonomy" id="442528"/>
    <lineage>
        <taxon>Bacteria</taxon>
        <taxon>Bacillati</taxon>
        <taxon>Bacillota</taxon>
        <taxon>Bacilli</taxon>
        <taxon>Bacillales</taxon>
        <taxon>Sporolactobacillaceae</taxon>
        <taxon>Scopulibacillus</taxon>
    </lineage>
</organism>
<evidence type="ECO:0000313" key="3">
    <source>
        <dbReference type="Proteomes" id="UP000295416"/>
    </source>
</evidence>
<dbReference type="AlphaFoldDB" id="A0A4R2NHL0"/>
<evidence type="ECO:0000259" key="1">
    <source>
        <dbReference type="Pfam" id="PF13472"/>
    </source>
</evidence>
<dbReference type="InterPro" id="IPR036514">
    <property type="entry name" value="SGNH_hydro_sf"/>
</dbReference>
<dbReference type="PANTHER" id="PTHR30383:SF5">
    <property type="entry name" value="SGNH HYDROLASE-TYPE ESTERASE DOMAIN-CONTAINING PROTEIN"/>
    <property type="match status" value="1"/>
</dbReference>
<evidence type="ECO:0000313" key="2">
    <source>
        <dbReference type="EMBL" id="TCP20645.1"/>
    </source>
</evidence>
<dbReference type="Proteomes" id="UP000295416">
    <property type="component" value="Unassembled WGS sequence"/>
</dbReference>
<protein>
    <submittedName>
        <fullName evidence="2">Lysophospholipase L1-like esterase</fullName>
    </submittedName>
</protein>
<keyword evidence="3" id="KW-1185">Reference proteome</keyword>
<reference evidence="2 3" key="1">
    <citation type="submission" date="2019-03" db="EMBL/GenBank/DDBJ databases">
        <title>Genomic Encyclopedia of Type Strains, Phase IV (KMG-IV): sequencing the most valuable type-strain genomes for metagenomic binning, comparative biology and taxonomic classification.</title>
        <authorList>
            <person name="Goeker M."/>
        </authorList>
    </citation>
    <scope>NUCLEOTIDE SEQUENCE [LARGE SCALE GENOMIC DNA]</scope>
    <source>
        <strain evidence="2 3">DSM 19377</strain>
    </source>
</reference>
<proteinExistence type="predicted"/>
<dbReference type="SUPFAM" id="SSF52266">
    <property type="entry name" value="SGNH hydrolase"/>
    <property type="match status" value="1"/>
</dbReference>
<dbReference type="InterPro" id="IPR013830">
    <property type="entry name" value="SGNH_hydro"/>
</dbReference>
<feature type="domain" description="SGNH hydrolase-type esterase" evidence="1">
    <location>
        <begin position="11"/>
        <end position="215"/>
    </location>
</feature>
<dbReference type="EMBL" id="SLXK01000051">
    <property type="protein sequence ID" value="TCP20645.1"/>
    <property type="molecule type" value="Genomic_DNA"/>
</dbReference>
<accession>A0A4R2NHL0</accession>